<keyword evidence="3" id="KW-1185">Reference proteome</keyword>
<accession>A0A1H2WCL1</accession>
<evidence type="ECO:0000256" key="1">
    <source>
        <dbReference type="SAM" id="MobiDB-lite"/>
    </source>
</evidence>
<proteinExistence type="predicted"/>
<dbReference type="EMBL" id="FNNP01000001">
    <property type="protein sequence ID" value="SDW78258.1"/>
    <property type="molecule type" value="Genomic_DNA"/>
</dbReference>
<evidence type="ECO:0000313" key="2">
    <source>
        <dbReference type="EMBL" id="SDW78258.1"/>
    </source>
</evidence>
<reference evidence="3" key="1">
    <citation type="submission" date="2016-10" db="EMBL/GenBank/DDBJ databases">
        <authorList>
            <person name="Varghese N."/>
            <person name="Submissions S."/>
        </authorList>
    </citation>
    <scope>NUCLEOTIDE SEQUENCE [LARGE SCALE GENOMIC DNA]</scope>
    <source>
        <strain evidence="3">DSM 27839</strain>
    </source>
</reference>
<sequence length="89" mass="9956">MCDPAKVPTNGNRFFQAPSPNRSFVLHGDEKPKNTKLCSLPNNPQRQASPKRSGTCQLFLCQIYTLDAQTKRACHTGTIGDDLLRQRLL</sequence>
<evidence type="ECO:0000313" key="3">
    <source>
        <dbReference type="Proteomes" id="UP000183400"/>
    </source>
</evidence>
<dbReference type="Proteomes" id="UP000183400">
    <property type="component" value="Unassembled WGS sequence"/>
</dbReference>
<feature type="region of interest" description="Disordered" evidence="1">
    <location>
        <begin position="1"/>
        <end position="21"/>
    </location>
</feature>
<name>A0A1H2WCL1_9RHOB</name>
<dbReference type="AlphaFoldDB" id="A0A1H2WCL1"/>
<protein>
    <submittedName>
        <fullName evidence="2">Uncharacterized protein</fullName>
    </submittedName>
</protein>
<organism evidence="2 3">
    <name type="scientific">Ruegeria halocynthiae</name>
    <dbReference type="NCBI Taxonomy" id="985054"/>
    <lineage>
        <taxon>Bacteria</taxon>
        <taxon>Pseudomonadati</taxon>
        <taxon>Pseudomonadota</taxon>
        <taxon>Alphaproteobacteria</taxon>
        <taxon>Rhodobacterales</taxon>
        <taxon>Roseobacteraceae</taxon>
        <taxon>Ruegeria</taxon>
    </lineage>
</organism>
<gene>
    <name evidence="2" type="ORF">SAMN05444358_1011744</name>
</gene>
<feature type="compositionally biased region" description="Polar residues" evidence="1">
    <location>
        <begin position="9"/>
        <end position="21"/>
    </location>
</feature>
<dbReference type="STRING" id="985054.SAMN05444358_1011744"/>